<dbReference type="InterPro" id="IPR031470">
    <property type="entry name" value="CEP63/Deup1_N"/>
</dbReference>
<evidence type="ECO:0000256" key="1">
    <source>
        <dbReference type="SAM" id="Coils"/>
    </source>
</evidence>
<dbReference type="EMBL" id="KV496069">
    <property type="protein sequence ID" value="OCT55378.1"/>
    <property type="molecule type" value="Genomic_DNA"/>
</dbReference>
<accession>A0A974BP20</accession>
<dbReference type="AlphaFoldDB" id="A0A974BP20"/>
<reference evidence="3" key="1">
    <citation type="submission" date="2016-05" db="EMBL/GenBank/DDBJ databases">
        <title>WGS assembly of Xenopus laevis.</title>
        <authorList>
            <person name="Session A."/>
            <person name="Uno Y."/>
            <person name="Kwon T."/>
            <person name="Chapman J."/>
            <person name="Toyoda A."/>
            <person name="Takahashi S."/>
            <person name="Fukui A."/>
            <person name="Hikosaka A."/>
            <person name="Putnam N."/>
            <person name="Stites J."/>
            <person name="Van Heeringen S."/>
            <person name="Quigley I."/>
            <person name="Heinz S."/>
            <person name="Hellsten U."/>
            <person name="Lyons J."/>
            <person name="Suzuki A."/>
            <person name="Kondo M."/>
            <person name="Ogino H."/>
            <person name="Ochi H."/>
            <person name="Bogdanovic O."/>
            <person name="Lister R."/>
            <person name="Georgiou G."/>
            <person name="Paranjpe S."/>
            <person name="Van Kruijsbergen I."/>
            <person name="Mozaffari S."/>
            <person name="Shu S."/>
            <person name="Schmutz J."/>
            <person name="Jenkins J."/>
            <person name="Grimwood J."/>
            <person name="Carlson J."/>
            <person name="Mitros T."/>
            <person name="Simakov O."/>
            <person name="Heald R."/>
            <person name="Miller K."/>
            <person name="Haudenschild C."/>
            <person name="Kuroki Y."/>
            <person name="Tanaka T."/>
            <person name="Michiue T."/>
            <person name="Watanabe M."/>
            <person name="Kinoshita T."/>
            <person name="Ohta Y."/>
            <person name="Mawaribuchi S."/>
            <person name="Suzuki Y."/>
            <person name="Haramoto Y."/>
            <person name="Yamamoto T."/>
            <person name="Takagi C."/>
            <person name="Kitzman J."/>
            <person name="Shendure J."/>
            <person name="Nakayama T."/>
            <person name="Izutsu Y."/>
            <person name="Robert J."/>
            <person name="Dichmann D."/>
            <person name="Flajnik M."/>
            <person name="Houston D."/>
            <person name="Marcotte E."/>
            <person name="Wallingford J."/>
            <person name="Ito Y."/>
            <person name="Asashima M."/>
            <person name="Ueno N."/>
            <person name="Matsuda Y."/>
            <person name="Jan Veenstra G."/>
            <person name="Fujiyama A."/>
            <person name="Harland R."/>
            <person name="Taira M."/>
            <person name="Rokhsar D.S."/>
        </authorList>
    </citation>
    <scope>NUCLEOTIDE SEQUENCE</scope>
    <source>
        <strain evidence="3">J</strain>
        <tissue evidence="3">Blood</tissue>
    </source>
</reference>
<dbReference type="Pfam" id="PF17045">
    <property type="entry name" value="CEP63"/>
    <property type="match status" value="1"/>
</dbReference>
<evidence type="ECO:0000259" key="2">
    <source>
        <dbReference type="Pfam" id="PF17045"/>
    </source>
</evidence>
<evidence type="ECO:0000313" key="3">
    <source>
        <dbReference type="EMBL" id="OCT55378.1"/>
    </source>
</evidence>
<dbReference type="Proteomes" id="UP000694892">
    <property type="component" value="Unassembled WGS sequence"/>
</dbReference>
<feature type="coiled-coil region" evidence="1">
    <location>
        <begin position="35"/>
        <end position="73"/>
    </location>
</feature>
<organism evidence="3">
    <name type="scientific">Xenopus laevis</name>
    <name type="common">African clawed frog</name>
    <dbReference type="NCBI Taxonomy" id="8355"/>
    <lineage>
        <taxon>Eukaryota</taxon>
        <taxon>Metazoa</taxon>
        <taxon>Chordata</taxon>
        <taxon>Craniata</taxon>
        <taxon>Vertebrata</taxon>
        <taxon>Euteleostomi</taxon>
        <taxon>Amphibia</taxon>
        <taxon>Batrachia</taxon>
        <taxon>Anura</taxon>
        <taxon>Pipoidea</taxon>
        <taxon>Pipidae</taxon>
        <taxon>Xenopodinae</taxon>
        <taxon>Xenopus</taxon>
        <taxon>Xenopus</taxon>
    </lineage>
</organism>
<sequence length="74" mass="8882">MWTRCGLDLRALQDSCEAELQELMKQIDIMLDHKRSQWEAETETMKTRLELKEQELNCALDREERLNQEVNQSE</sequence>
<feature type="domain" description="CEP63/Deup1 N-terminal" evidence="2">
    <location>
        <begin position="15"/>
        <end position="71"/>
    </location>
</feature>
<protein>
    <recommendedName>
        <fullName evidence="2">CEP63/Deup1 N-terminal domain-containing protein</fullName>
    </recommendedName>
</protein>
<proteinExistence type="predicted"/>
<name>A0A974BP20_XENLA</name>
<gene>
    <name evidence="3" type="ORF">XELAEV_18002665mg</name>
</gene>
<keyword evidence="1" id="KW-0175">Coiled coil</keyword>